<dbReference type="InterPro" id="IPR001492">
    <property type="entry name" value="Flagellin"/>
</dbReference>
<evidence type="ECO:0000259" key="7">
    <source>
        <dbReference type="Pfam" id="PF00669"/>
    </source>
</evidence>
<feature type="coiled-coil region" evidence="6">
    <location>
        <begin position="52"/>
        <end position="131"/>
    </location>
</feature>
<dbReference type="SUPFAM" id="SSF64518">
    <property type="entry name" value="Phase 1 flagellin"/>
    <property type="match status" value="1"/>
</dbReference>
<dbReference type="PANTHER" id="PTHR42792:SF1">
    <property type="entry name" value="FLAGELLAR HOOK-ASSOCIATED PROTEIN 3"/>
    <property type="match status" value="1"/>
</dbReference>
<keyword evidence="9" id="KW-1185">Reference proteome</keyword>
<comment type="similarity">
    <text evidence="3">Belongs to the bacterial flagellin family.</text>
</comment>
<dbReference type="RefSeq" id="WP_166847696.1">
    <property type="nucleotide sequence ID" value="NZ_JAAONY010000003.1"/>
</dbReference>
<dbReference type="Gene3D" id="1.20.1330.10">
    <property type="entry name" value="f41 fragment of flagellin, N-terminal domain"/>
    <property type="match status" value="2"/>
</dbReference>
<proteinExistence type="inferred from homology"/>
<name>A0A7X0MYW0_9GAMM</name>
<keyword evidence="8" id="KW-0966">Cell projection</keyword>
<dbReference type="Pfam" id="PF00669">
    <property type="entry name" value="Flagellin_N"/>
    <property type="match status" value="1"/>
</dbReference>
<dbReference type="InParanoid" id="A0A7X0MYW0"/>
<dbReference type="AlphaFoldDB" id="A0A7X0MYW0"/>
<feature type="domain" description="Flagellin N-terminal" evidence="7">
    <location>
        <begin position="22"/>
        <end position="140"/>
    </location>
</feature>
<keyword evidence="6" id="KW-0175">Coiled coil</keyword>
<feature type="coiled-coil region" evidence="6">
    <location>
        <begin position="322"/>
        <end position="349"/>
    </location>
</feature>
<dbReference type="GO" id="GO:0009424">
    <property type="term" value="C:bacterial-type flagellum hook"/>
    <property type="evidence" value="ECO:0007669"/>
    <property type="project" value="InterPro"/>
</dbReference>
<keyword evidence="8" id="KW-0969">Cilium</keyword>
<dbReference type="InterPro" id="IPR013384">
    <property type="entry name" value="Flagell_FlgL"/>
</dbReference>
<keyword evidence="5" id="KW-0975">Bacterial flagellum</keyword>
<dbReference type="GO" id="GO:0005198">
    <property type="term" value="F:structural molecule activity"/>
    <property type="evidence" value="ECO:0007669"/>
    <property type="project" value="InterPro"/>
</dbReference>
<sequence length="417" mass="45976">MRISSIQTFTTSVNRIVDLTGQVGKTQSQISAGTRILQPSDDPVNAAKILDLQRELDSRDQYIKDINLLENRAKLEEATLKTVNDTLIRVRELTTQAGNGALIQSDKEAIAAELKQRLDELKNLMNTKDTSGEYLFAGYKGNTEPFVDTGNRNFLFEGDEGQRYIQISNTVSIPASDSGKDIFVDIKSAQNTFTTLASDSNTAVPPATVSVGVVVDQEAYDEFYPEDIIIEFQNPDERTLVGLPAQANFNIISKSDGRVLKENQPFISGKPIEINGVQVQIEGNPNTGDTFLIESSENQGLLTSVSRLIYGLETLGTSDEDKKAYNQLIEDSINNLKSAENSILETRAEIGARLNTMDSTRKLHEDLKLVSTELLSDIRDLDFAQASSQLSFESFVLQAAQQSYVKIAGLSLFNSLR</sequence>
<reference evidence="8 9" key="1">
    <citation type="submission" date="2020-08" db="EMBL/GenBank/DDBJ databases">
        <title>Genomic Encyclopedia of Type Strains, Phase IV (KMG-IV): sequencing the most valuable type-strain genomes for metagenomic binning, comparative biology and taxonomic classification.</title>
        <authorList>
            <person name="Goeker M."/>
        </authorList>
    </citation>
    <scope>NUCLEOTIDE SEQUENCE [LARGE SCALE GENOMIC DNA]</scope>
    <source>
        <strain evidence="8 9">DSM 22368</strain>
    </source>
</reference>
<evidence type="ECO:0000256" key="6">
    <source>
        <dbReference type="SAM" id="Coils"/>
    </source>
</evidence>
<evidence type="ECO:0000256" key="5">
    <source>
        <dbReference type="ARBA" id="ARBA00023143"/>
    </source>
</evidence>
<evidence type="ECO:0000313" key="8">
    <source>
        <dbReference type="EMBL" id="MBB6523489.1"/>
    </source>
</evidence>
<dbReference type="GO" id="GO:0005576">
    <property type="term" value="C:extracellular region"/>
    <property type="evidence" value="ECO:0007669"/>
    <property type="project" value="UniProtKB-SubCell"/>
</dbReference>
<comment type="subcellular location">
    <subcellularLocation>
        <location evidence="1">Bacterial flagellum</location>
    </subcellularLocation>
    <subcellularLocation>
        <location evidence="2">Secreted</location>
    </subcellularLocation>
</comment>
<dbReference type="InterPro" id="IPR001029">
    <property type="entry name" value="Flagellin_N"/>
</dbReference>
<keyword evidence="8" id="KW-0282">Flagellum</keyword>
<dbReference type="NCBIfam" id="TIGR02550">
    <property type="entry name" value="flagell_flgL"/>
    <property type="match status" value="1"/>
</dbReference>
<evidence type="ECO:0000256" key="3">
    <source>
        <dbReference type="ARBA" id="ARBA00005709"/>
    </source>
</evidence>
<accession>A0A7X0MYW0</accession>
<dbReference type="GO" id="GO:0071973">
    <property type="term" value="P:bacterial-type flagellum-dependent cell motility"/>
    <property type="evidence" value="ECO:0007669"/>
    <property type="project" value="InterPro"/>
</dbReference>
<evidence type="ECO:0000313" key="9">
    <source>
        <dbReference type="Proteomes" id="UP000528457"/>
    </source>
</evidence>
<comment type="caution">
    <text evidence="8">The sequence shown here is derived from an EMBL/GenBank/DDBJ whole genome shotgun (WGS) entry which is preliminary data.</text>
</comment>
<dbReference type="Proteomes" id="UP000528457">
    <property type="component" value="Unassembled WGS sequence"/>
</dbReference>
<dbReference type="FunCoup" id="A0A7X0MYW0">
    <property type="interactions" value="71"/>
</dbReference>
<organism evidence="8 9">
    <name type="scientific">Pseudoteredinibacter isoporae</name>
    <dbReference type="NCBI Taxonomy" id="570281"/>
    <lineage>
        <taxon>Bacteria</taxon>
        <taxon>Pseudomonadati</taxon>
        <taxon>Pseudomonadota</taxon>
        <taxon>Gammaproteobacteria</taxon>
        <taxon>Cellvibrionales</taxon>
        <taxon>Cellvibrionaceae</taxon>
        <taxon>Pseudoteredinibacter</taxon>
    </lineage>
</organism>
<evidence type="ECO:0000256" key="2">
    <source>
        <dbReference type="ARBA" id="ARBA00004613"/>
    </source>
</evidence>
<evidence type="ECO:0000256" key="1">
    <source>
        <dbReference type="ARBA" id="ARBA00004365"/>
    </source>
</evidence>
<evidence type="ECO:0000256" key="4">
    <source>
        <dbReference type="ARBA" id="ARBA00022525"/>
    </source>
</evidence>
<keyword evidence="4" id="KW-0964">Secreted</keyword>
<dbReference type="EMBL" id="JACHHT010000003">
    <property type="protein sequence ID" value="MBB6523489.1"/>
    <property type="molecule type" value="Genomic_DNA"/>
</dbReference>
<dbReference type="PANTHER" id="PTHR42792">
    <property type="entry name" value="FLAGELLIN"/>
    <property type="match status" value="1"/>
</dbReference>
<protein>
    <submittedName>
        <fullName evidence="8">Flagellar hook-associated protein 3 FlgL</fullName>
    </submittedName>
</protein>
<gene>
    <name evidence="8" type="ORF">HNR48_003791</name>
</gene>